<dbReference type="STRING" id="104421.E2APK7"/>
<dbReference type="OrthoDB" id="4953at2759"/>
<dbReference type="OMA" id="WEGFARI"/>
<dbReference type="MEROPS" id="M16.A12"/>
<dbReference type="EMBL" id="GL441551">
    <property type="protein sequence ID" value="EFN64621.1"/>
    <property type="molecule type" value="Genomic_DNA"/>
</dbReference>
<dbReference type="AlphaFoldDB" id="E2APK7"/>
<dbReference type="GO" id="GO:0046872">
    <property type="term" value="F:metal ion binding"/>
    <property type="evidence" value="ECO:0007669"/>
    <property type="project" value="InterPro"/>
</dbReference>
<dbReference type="Pfam" id="PF08367">
    <property type="entry name" value="M16C_assoc"/>
    <property type="match status" value="1"/>
</dbReference>
<dbReference type="InParanoid" id="E2APK7"/>
<reference evidence="3 4" key="1">
    <citation type="journal article" date="2010" name="Science">
        <title>Genomic comparison of the ants Camponotus floridanus and Harpegnathos saltator.</title>
        <authorList>
            <person name="Bonasio R."/>
            <person name="Zhang G."/>
            <person name="Ye C."/>
            <person name="Mutti N.S."/>
            <person name="Fang X."/>
            <person name="Qin N."/>
            <person name="Donahue G."/>
            <person name="Yang P."/>
            <person name="Li Q."/>
            <person name="Li C."/>
            <person name="Zhang P."/>
            <person name="Huang Z."/>
            <person name="Berger S.L."/>
            <person name="Reinberg D."/>
            <person name="Wang J."/>
            <person name="Liebig J."/>
        </authorList>
    </citation>
    <scope>NUCLEOTIDE SEQUENCE [LARGE SCALE GENOMIC DNA]</scope>
    <source>
        <strain evidence="4">C129</strain>
    </source>
</reference>
<dbReference type="Proteomes" id="UP000000311">
    <property type="component" value="Unassembled WGS sequence"/>
</dbReference>
<feature type="domain" description="Peptidase M16 C-terminal" evidence="1">
    <location>
        <begin position="209"/>
        <end position="378"/>
    </location>
</feature>
<accession>E2APK7</accession>
<dbReference type="GO" id="GO:0006508">
    <property type="term" value="P:proteolysis"/>
    <property type="evidence" value="ECO:0007669"/>
    <property type="project" value="InterPro"/>
</dbReference>
<protein>
    <submittedName>
        <fullName evidence="3">Uncharacterized protein C05D11.1</fullName>
    </submittedName>
</protein>
<dbReference type="PANTHER" id="PTHR43016">
    <property type="entry name" value="PRESEQUENCE PROTEASE"/>
    <property type="match status" value="1"/>
</dbReference>
<dbReference type="Pfam" id="PF05193">
    <property type="entry name" value="Peptidase_M16_C"/>
    <property type="match status" value="1"/>
</dbReference>
<evidence type="ECO:0000259" key="1">
    <source>
        <dbReference type="Pfam" id="PF05193"/>
    </source>
</evidence>
<dbReference type="FunFam" id="3.30.830.10:FF:000015">
    <property type="entry name" value="Putative zinc metalloprotease"/>
    <property type="match status" value="1"/>
</dbReference>
<dbReference type="PANTHER" id="PTHR43016:SF16">
    <property type="entry name" value="METALLOPROTEASE, PUTATIVE (AFU_ORTHOLOGUE AFUA_4G07610)-RELATED"/>
    <property type="match status" value="1"/>
</dbReference>
<dbReference type="InterPro" id="IPR011249">
    <property type="entry name" value="Metalloenz_LuxS/M16"/>
</dbReference>
<sequence>MPPVDSSPRGNMGGFQQICSLKVNDTIPFHMYRSTNTGITICIAESLKHLTMMVFLTHWNIVTEAFDDDGLPHTLEHLIFLGSEEYPYKGLLDLWANRCLASGTNAHTCSDHTYYTMTTAGSEGFLSLMPIYLEHILYPTLPDAAFLTEVHHITGEGKDAGVVYCEMQGKENTGECITLTELSKAMYPGKCGYKSNTGGALKNLRESTNNEKVRQYHKDFYRPENLTVFIAGQVKHADVFQALMPLEQKIILKGKRGSFKRPWQTVVEPLTKSMDLDVYYPCDDEDNGMVYVAWRGPSTVYEVYDYLGCCLLLKYLTDTSVSPLQKEFVERDDPYASNVDYEPYEFSTSALSFMFENVPKSKIPLLKDSLLKVLNDICCVGNINMRRMKAVIHRNILETLSALENDPHDTIAAMLFGHILYGNTDEDLDQRLNSIRDLKKLKNEPESYWVNLLKKYFILAPMIVVKGIPSIEKQRTLTQEEEKRIAKQIEKLGTNGLEQKEIELQQAIKENEKPVPDEVLANVPIPSTESINFHHIKSYTTETSEQHSRLDVTKLPFFTYLDHVNTNFVYLFVVMDTASISREYRRYIPLLLEVIMESPVRRDGQLIPYEEIVAILEADTIGTATQIGFNNSTRFSCGSYSHSIYLMLQIELEKYEKGVQWIKELLYDTELTVDRLKVIAAKMVNDVAQLKRRGHKVVGDLMKGIIYNKDSNPFTSSMLRQQKFLTDMIERLNDNVGQKEVIAEIESVRKTVTSLKNMVLYIAVNVDKLTVQVPDVYAPWNKFFSDVATSEKAKLNVTADWLLMNPAEDITLNGCVTGLGCIESSFFCQTCPGISDYQSPDLPALAVCLQYLTQTEGPMWRLIRGQGLSYGYSIYPKPNEGLLYLTLFKATNAVAAYKETKSIVEAHLAGDKWEKLLYESAKSSLIFEIIEQEKTIGDIVTQSLLSYFRNVPHDYNHQMVRRIAAVTMDDVTRVAALYLKPLFDPKKCKTTIVCHPSKVAEIGEAFKEMSQNLKLYNCLEETYLSEW</sequence>
<organism evidence="4">
    <name type="scientific">Camponotus floridanus</name>
    <name type="common">Florida carpenter ant</name>
    <dbReference type="NCBI Taxonomy" id="104421"/>
    <lineage>
        <taxon>Eukaryota</taxon>
        <taxon>Metazoa</taxon>
        <taxon>Ecdysozoa</taxon>
        <taxon>Arthropoda</taxon>
        <taxon>Hexapoda</taxon>
        <taxon>Insecta</taxon>
        <taxon>Pterygota</taxon>
        <taxon>Neoptera</taxon>
        <taxon>Endopterygota</taxon>
        <taxon>Hymenoptera</taxon>
        <taxon>Apocrita</taxon>
        <taxon>Aculeata</taxon>
        <taxon>Formicoidea</taxon>
        <taxon>Formicidae</taxon>
        <taxon>Formicinae</taxon>
        <taxon>Camponotus</taxon>
    </lineage>
</organism>
<dbReference type="Gene3D" id="3.30.830.10">
    <property type="entry name" value="Metalloenzyme, LuxS/M16 peptidase-like"/>
    <property type="match status" value="4"/>
</dbReference>
<evidence type="ECO:0000313" key="3">
    <source>
        <dbReference type="EMBL" id="EFN64621.1"/>
    </source>
</evidence>
<dbReference type="InterPro" id="IPR007863">
    <property type="entry name" value="Peptidase_M16_C"/>
</dbReference>
<name>E2APK7_CAMFO</name>
<proteinExistence type="predicted"/>
<dbReference type="SUPFAM" id="SSF63411">
    <property type="entry name" value="LuxS/MPP-like metallohydrolase"/>
    <property type="match status" value="4"/>
</dbReference>
<dbReference type="FunFam" id="3.30.830.10:FF:000036">
    <property type="entry name" value="Putative zinc metalloprotease"/>
    <property type="match status" value="1"/>
</dbReference>
<dbReference type="InterPro" id="IPR013578">
    <property type="entry name" value="Peptidase_M16C_assoc"/>
</dbReference>
<dbReference type="FunFam" id="3.30.830.10:FF:000031">
    <property type="entry name" value="Putative zinc metalloprotease"/>
    <property type="match status" value="1"/>
</dbReference>
<gene>
    <name evidence="3" type="ORF">EAG_03773</name>
</gene>
<keyword evidence="4" id="KW-1185">Reference proteome</keyword>
<evidence type="ECO:0000259" key="2">
    <source>
        <dbReference type="Pfam" id="PF08367"/>
    </source>
</evidence>
<evidence type="ECO:0000313" key="4">
    <source>
        <dbReference type="Proteomes" id="UP000000311"/>
    </source>
</evidence>
<feature type="domain" description="Peptidase M16C associated" evidence="2">
    <location>
        <begin position="469"/>
        <end position="725"/>
    </location>
</feature>